<feature type="transmembrane region" description="Helical" evidence="6">
    <location>
        <begin position="226"/>
        <end position="249"/>
    </location>
</feature>
<name>A0A3Q1G8Z7_9TELE</name>
<evidence type="ECO:0000259" key="8">
    <source>
        <dbReference type="PROSITE" id="PS50261"/>
    </source>
</evidence>
<reference evidence="9" key="2">
    <citation type="submission" date="2025-09" db="UniProtKB">
        <authorList>
            <consortium name="Ensembl"/>
        </authorList>
    </citation>
    <scope>IDENTIFICATION</scope>
</reference>
<evidence type="ECO:0000256" key="6">
    <source>
        <dbReference type="SAM" id="Phobius"/>
    </source>
</evidence>
<keyword evidence="5" id="KW-1015">Disulfide bond</keyword>
<keyword evidence="3 6" id="KW-1133">Transmembrane helix</keyword>
<evidence type="ECO:0000256" key="5">
    <source>
        <dbReference type="ARBA" id="ARBA00023157"/>
    </source>
</evidence>
<dbReference type="InParanoid" id="A0A3Q1G8Z7"/>
<evidence type="ECO:0000313" key="10">
    <source>
        <dbReference type="Proteomes" id="UP000257200"/>
    </source>
</evidence>
<dbReference type="InterPro" id="IPR046338">
    <property type="entry name" value="GAIN_dom_sf"/>
</dbReference>
<organism evidence="9 10">
    <name type="scientific">Acanthochromis polyacanthus</name>
    <name type="common">spiny chromis</name>
    <dbReference type="NCBI Taxonomy" id="80966"/>
    <lineage>
        <taxon>Eukaryota</taxon>
        <taxon>Metazoa</taxon>
        <taxon>Chordata</taxon>
        <taxon>Craniata</taxon>
        <taxon>Vertebrata</taxon>
        <taxon>Euteleostomi</taxon>
        <taxon>Actinopterygii</taxon>
        <taxon>Neopterygii</taxon>
        <taxon>Teleostei</taxon>
        <taxon>Neoteleostei</taxon>
        <taxon>Acanthomorphata</taxon>
        <taxon>Ovalentaria</taxon>
        <taxon>Pomacentridae</taxon>
        <taxon>Acanthochromis</taxon>
    </lineage>
</organism>
<accession>A0A3Q1G8Z7</accession>
<dbReference type="PANTHER" id="PTHR12011">
    <property type="entry name" value="ADHESION G-PROTEIN COUPLED RECEPTOR"/>
    <property type="match status" value="1"/>
</dbReference>
<proteinExistence type="predicted"/>
<dbReference type="Gene3D" id="1.20.1070.10">
    <property type="entry name" value="Rhodopsin 7-helix transmembrane proteins"/>
    <property type="match status" value="1"/>
</dbReference>
<feature type="domain" description="G-protein coupled receptors family 2 profile 2" evidence="8">
    <location>
        <begin position="224"/>
        <end position="490"/>
    </location>
</feature>
<keyword evidence="10" id="KW-1185">Reference proteome</keyword>
<feature type="domain" description="GAIN-B" evidence="7">
    <location>
        <begin position="21"/>
        <end position="216"/>
    </location>
</feature>
<comment type="subcellular location">
    <subcellularLocation>
        <location evidence="1">Membrane</location>
        <topology evidence="1">Multi-pass membrane protein</topology>
    </subcellularLocation>
</comment>
<dbReference type="GO" id="GO:0005886">
    <property type="term" value="C:plasma membrane"/>
    <property type="evidence" value="ECO:0007669"/>
    <property type="project" value="TreeGrafter"/>
</dbReference>
<sequence>MCVGSCYEDRVATCELRGGPRRISFIRDFVNSSLECEAGPKPQYGVHIPSSALKKSKGRVASDKVLVVTMVIKSTYFKLTPRPRRRGVGIRPQPVHIPGTVLGESVLMVRAGYSPVRNLSQPIRLIFRHDEPVGNGTCVFWQESEQDDGTGGLSSSLQDFFYIVKQKENSFFSHYVLVLGHWSTDGCDTNHTGSEFICSCSHLSFFAVLVNPVLTVDKKNAVYLNYIAYVGSALSIIFTFISLIIYICLHRRRPEKAISVHMQLTGALLCLHISFLLCCFWVRLLSENDDSVVCQILGFFLHWSVLATFSWTALEGFHLYLLLIRVFNIYVRRYLLKLSLVGWGLPTLVAVVCGISGVYGKYSLEFKDEGNQTSKIHMCWMSSEFKQQAVLVSFITTVAFPCLVILCNSCMMGLVVFKLWGLREGIGGYKSSSDWKKTSKEKRSKLWKDGATLLGLSCVMGLTWGLASTTYITYISLPGLYVFTILNSLQGQCVNAPHKRYALDFDDLLRISICLFSFRCIYFPVVCGFDLQVSV</sequence>
<dbReference type="PROSITE" id="PS50221">
    <property type="entry name" value="GAIN_B"/>
    <property type="match status" value="1"/>
</dbReference>
<dbReference type="GO" id="GO:0004930">
    <property type="term" value="F:G protein-coupled receptor activity"/>
    <property type="evidence" value="ECO:0007669"/>
    <property type="project" value="InterPro"/>
</dbReference>
<feature type="transmembrane region" description="Helical" evidence="6">
    <location>
        <begin position="390"/>
        <end position="417"/>
    </location>
</feature>
<evidence type="ECO:0000256" key="3">
    <source>
        <dbReference type="ARBA" id="ARBA00022989"/>
    </source>
</evidence>
<dbReference type="Ensembl" id="ENSAPOT00000003602.1">
    <property type="protein sequence ID" value="ENSAPOP00000026483.1"/>
    <property type="gene ID" value="ENSAPOG00000010325.1"/>
</dbReference>
<feature type="transmembrane region" description="Helical" evidence="6">
    <location>
        <begin position="296"/>
        <end position="323"/>
    </location>
</feature>
<evidence type="ECO:0000313" key="9">
    <source>
        <dbReference type="Ensembl" id="ENSAPOP00000026483.1"/>
    </source>
</evidence>
<dbReference type="Gene3D" id="2.60.220.50">
    <property type="match status" value="1"/>
</dbReference>
<dbReference type="InterPro" id="IPR000832">
    <property type="entry name" value="GPCR_2_secretin-like"/>
</dbReference>
<dbReference type="InterPro" id="IPR057244">
    <property type="entry name" value="GAIN_B"/>
</dbReference>
<dbReference type="SMART" id="SM00303">
    <property type="entry name" value="GPS"/>
    <property type="match status" value="1"/>
</dbReference>
<dbReference type="SUPFAM" id="SSF81321">
    <property type="entry name" value="Family A G protein-coupled receptor-like"/>
    <property type="match status" value="1"/>
</dbReference>
<evidence type="ECO:0000256" key="4">
    <source>
        <dbReference type="ARBA" id="ARBA00023136"/>
    </source>
</evidence>
<evidence type="ECO:0000259" key="7">
    <source>
        <dbReference type="PROSITE" id="PS50221"/>
    </source>
</evidence>
<evidence type="ECO:0000256" key="1">
    <source>
        <dbReference type="ARBA" id="ARBA00004141"/>
    </source>
</evidence>
<dbReference type="PANTHER" id="PTHR12011:SF285">
    <property type="entry name" value="ADHESION G PROTEIN-COUPLED RECEPTOR G3"/>
    <property type="match status" value="1"/>
</dbReference>
<keyword evidence="4 6" id="KW-0472">Membrane</keyword>
<reference evidence="9" key="1">
    <citation type="submission" date="2025-08" db="UniProtKB">
        <authorList>
            <consortium name="Ensembl"/>
        </authorList>
    </citation>
    <scope>IDENTIFICATION</scope>
</reference>
<keyword evidence="2 6" id="KW-0812">Transmembrane</keyword>
<dbReference type="InterPro" id="IPR017981">
    <property type="entry name" value="GPCR_2-like_7TM"/>
</dbReference>
<dbReference type="GO" id="GO:0007189">
    <property type="term" value="P:adenylate cyclase-activating G protein-coupled receptor signaling pathway"/>
    <property type="evidence" value="ECO:0007669"/>
    <property type="project" value="TreeGrafter"/>
</dbReference>
<feature type="transmembrane region" description="Helical" evidence="6">
    <location>
        <begin position="335"/>
        <end position="359"/>
    </location>
</feature>
<feature type="transmembrane region" description="Helical" evidence="6">
    <location>
        <begin position="446"/>
        <end position="465"/>
    </location>
</feature>
<feature type="transmembrane region" description="Helical" evidence="6">
    <location>
        <begin position="261"/>
        <end position="284"/>
    </location>
</feature>
<dbReference type="Proteomes" id="UP000257200">
    <property type="component" value="Unplaced"/>
</dbReference>
<dbReference type="GO" id="GO:0007166">
    <property type="term" value="P:cell surface receptor signaling pathway"/>
    <property type="evidence" value="ECO:0007669"/>
    <property type="project" value="InterPro"/>
</dbReference>
<evidence type="ECO:0000256" key="2">
    <source>
        <dbReference type="ARBA" id="ARBA00022692"/>
    </source>
</evidence>
<dbReference type="Pfam" id="PF00002">
    <property type="entry name" value="7tm_2"/>
    <property type="match status" value="1"/>
</dbReference>
<dbReference type="PROSITE" id="PS50261">
    <property type="entry name" value="G_PROTEIN_RECEP_F2_4"/>
    <property type="match status" value="1"/>
</dbReference>
<dbReference type="PRINTS" id="PR00249">
    <property type="entry name" value="GPCRSECRETIN"/>
</dbReference>
<dbReference type="STRING" id="80966.ENSAPOP00000026483"/>
<dbReference type="Pfam" id="PF01825">
    <property type="entry name" value="GPS"/>
    <property type="match status" value="1"/>
</dbReference>
<dbReference type="AlphaFoldDB" id="A0A3Q1G8Z7"/>
<dbReference type="GeneTree" id="ENSGT00940000166567"/>
<dbReference type="InterPro" id="IPR000203">
    <property type="entry name" value="GPS"/>
</dbReference>
<protein>
    <submittedName>
        <fullName evidence="9">Adhesion G protein-coupled receptor G3-like</fullName>
    </submittedName>
</protein>